<dbReference type="Gene3D" id="3.10.50.10">
    <property type="match status" value="1"/>
</dbReference>
<name>A0A1T4PLX1_9BACT</name>
<evidence type="ECO:0000259" key="6">
    <source>
        <dbReference type="PROSITE" id="PS51910"/>
    </source>
</evidence>
<protein>
    <recommendedName>
        <fullName evidence="2">chitinase</fullName>
        <ecNumber evidence="2">3.2.1.14</ecNumber>
    </recommendedName>
</protein>
<keyword evidence="3" id="KW-0119">Carbohydrate metabolism</keyword>
<proteinExistence type="predicted"/>
<dbReference type="Proteomes" id="UP000190888">
    <property type="component" value="Unassembled WGS sequence"/>
</dbReference>
<organism evidence="7 8">
    <name type="scientific">Sediminibacterium ginsengisoli</name>
    <dbReference type="NCBI Taxonomy" id="413434"/>
    <lineage>
        <taxon>Bacteria</taxon>
        <taxon>Pseudomonadati</taxon>
        <taxon>Bacteroidota</taxon>
        <taxon>Chitinophagia</taxon>
        <taxon>Chitinophagales</taxon>
        <taxon>Chitinophagaceae</taxon>
        <taxon>Sediminibacterium</taxon>
    </lineage>
</organism>
<dbReference type="EC" id="3.2.1.14" evidence="2"/>
<evidence type="ECO:0000256" key="4">
    <source>
        <dbReference type="SAM" id="MobiDB-lite"/>
    </source>
</evidence>
<keyword evidence="7" id="KW-0378">Hydrolase</keyword>
<keyword evidence="5" id="KW-0812">Transmembrane</keyword>
<keyword evidence="3" id="KW-0624">Polysaccharide degradation</keyword>
<comment type="catalytic activity">
    <reaction evidence="1">
        <text>Random endo-hydrolysis of N-acetyl-beta-D-glucosaminide (1-&gt;4)-beta-linkages in chitin and chitodextrins.</text>
        <dbReference type="EC" id="3.2.1.14"/>
    </reaction>
</comment>
<evidence type="ECO:0000256" key="1">
    <source>
        <dbReference type="ARBA" id="ARBA00000822"/>
    </source>
</evidence>
<evidence type="ECO:0000313" key="8">
    <source>
        <dbReference type="Proteomes" id="UP000190888"/>
    </source>
</evidence>
<reference evidence="7 8" key="1">
    <citation type="submission" date="2017-02" db="EMBL/GenBank/DDBJ databases">
        <authorList>
            <person name="Peterson S.W."/>
        </authorList>
    </citation>
    <scope>NUCLEOTIDE SEQUENCE [LARGE SCALE GENOMIC DNA]</scope>
    <source>
        <strain evidence="7 8">DSM 22335</strain>
    </source>
</reference>
<evidence type="ECO:0000313" key="7">
    <source>
        <dbReference type="EMBL" id="SJZ92492.1"/>
    </source>
</evidence>
<dbReference type="PANTHER" id="PTHR11177">
    <property type="entry name" value="CHITINASE"/>
    <property type="match status" value="1"/>
</dbReference>
<dbReference type="RefSeq" id="WP_078831663.1">
    <property type="nucleotide sequence ID" value="NZ_FUWH01000006.1"/>
</dbReference>
<dbReference type="GO" id="GO:0005975">
    <property type="term" value="P:carbohydrate metabolic process"/>
    <property type="evidence" value="ECO:0007669"/>
    <property type="project" value="InterPro"/>
</dbReference>
<evidence type="ECO:0000256" key="3">
    <source>
        <dbReference type="ARBA" id="ARBA00023024"/>
    </source>
</evidence>
<gene>
    <name evidence="7" type="ORF">SAMN04488132_10683</name>
</gene>
<dbReference type="EMBL" id="FUWH01000006">
    <property type="protein sequence ID" value="SJZ92492.1"/>
    <property type="molecule type" value="Genomic_DNA"/>
</dbReference>
<feature type="region of interest" description="Disordered" evidence="4">
    <location>
        <begin position="159"/>
        <end position="179"/>
    </location>
</feature>
<feature type="transmembrane region" description="Helical" evidence="5">
    <location>
        <begin position="784"/>
        <end position="806"/>
    </location>
</feature>
<keyword evidence="8" id="KW-1185">Reference proteome</keyword>
<dbReference type="InterPro" id="IPR017853">
    <property type="entry name" value="GH"/>
</dbReference>
<dbReference type="GO" id="GO:0008061">
    <property type="term" value="F:chitin binding"/>
    <property type="evidence" value="ECO:0007669"/>
    <property type="project" value="InterPro"/>
</dbReference>
<sequence>MKRLHQSLLLLFMAVYFVLAGTTRAFSSDRNMRVMYLYNTAPSLYITDTLPKAAAEAAKKTADAAKKAATDAAKKAVPPKVDGNLFKKIADMFRFRKNARESEKKRVLEIFESLGVNDSIAASSENIKLLIDELSVRENQHYDTLIAIITEIRNAGKHVPADKPNAAQDTVPPEPSESKVVTDKDIEDLTNKLLPLISEKVNEDKSDSKKREALKALRKLRFGANEVQYLTDTAKGIIKPYRLTIKNKAEVYGIYNYNSTNDDDYKFGYLNSIIYNALFINGKTGDIKNLNGWDQSQVITDAQKAGCNVIFTAAISQPASVASFLGNQASQKKFVDNAIYLLKLRRAKGVNISFTDIPSQERDRFSVFIKFLSEVLKVQDSTYKVLITIPAYDRWKVYDLAYLSNYADHFIVDFTKLDPASKGPIAPLRGKADYTIETSISRYLNEDVAPEKLVVSLPYSGAKWQIGQNGDARFIQYNTYSEIRNRYNWPVYYDEMSGNAVMDSLNSRQVPVRSIWYDDEVSLGGKYDYILENGLGGVSVNALGYDKGFGELWDMLAYKFAVIDTVFQKDSLLIKHVPADLGFIDRLKRKMALYWYILKNPCEICFEDIKDPAYRDVVYQYLADLRVDSLINDANKKRPLDKRFISRFEYINHELTSFLGLLTLVFLLLGLICGGIYIYQIKVNSVEWKWKKYGEITLIVVAVFFILFFFAYLFTNDSIPLFGATPAKSPAAVIIGETSATDTIAGVSAATPLADESADTLIADIDTSTACVTDPSTTCINMPLPTLMAIILAGMIAGLLLTRYLIMPLLKRNDIP</sequence>
<feature type="transmembrane region" description="Helical" evidence="5">
    <location>
        <begin position="658"/>
        <end position="681"/>
    </location>
</feature>
<dbReference type="Gene3D" id="3.20.20.80">
    <property type="entry name" value="Glycosidases"/>
    <property type="match status" value="1"/>
</dbReference>
<evidence type="ECO:0000256" key="5">
    <source>
        <dbReference type="SAM" id="Phobius"/>
    </source>
</evidence>
<evidence type="ECO:0000256" key="2">
    <source>
        <dbReference type="ARBA" id="ARBA00012729"/>
    </source>
</evidence>
<dbReference type="AlphaFoldDB" id="A0A1T4PLX1"/>
<dbReference type="InterPro" id="IPR050314">
    <property type="entry name" value="Glycosyl_Hydrlase_18"/>
</dbReference>
<keyword evidence="3" id="KW-0146">Chitin degradation</keyword>
<dbReference type="PANTHER" id="PTHR11177:SF317">
    <property type="entry name" value="CHITINASE 12-RELATED"/>
    <property type="match status" value="1"/>
</dbReference>
<feature type="transmembrane region" description="Helical" evidence="5">
    <location>
        <begin position="693"/>
        <end position="714"/>
    </location>
</feature>
<dbReference type="InterPro" id="IPR029070">
    <property type="entry name" value="Chitinase_insertion_sf"/>
</dbReference>
<dbReference type="PROSITE" id="PS51910">
    <property type="entry name" value="GH18_2"/>
    <property type="match status" value="1"/>
</dbReference>
<accession>A0A1T4PLX1</accession>
<dbReference type="Pfam" id="PF00704">
    <property type="entry name" value="Glyco_hydro_18"/>
    <property type="match status" value="1"/>
</dbReference>
<dbReference type="InterPro" id="IPR001223">
    <property type="entry name" value="Glyco_hydro18_cat"/>
</dbReference>
<keyword evidence="5" id="KW-0472">Membrane</keyword>
<feature type="domain" description="GH18" evidence="6">
    <location>
        <begin position="246"/>
        <end position="563"/>
    </location>
</feature>
<keyword evidence="5" id="KW-1133">Transmembrane helix</keyword>
<dbReference type="STRING" id="413434.SAMN04488132_10683"/>
<dbReference type="OrthoDB" id="1185215at2"/>
<dbReference type="GO" id="GO:0008843">
    <property type="term" value="F:endochitinase activity"/>
    <property type="evidence" value="ECO:0007669"/>
    <property type="project" value="UniProtKB-EC"/>
</dbReference>
<dbReference type="GO" id="GO:0006032">
    <property type="term" value="P:chitin catabolic process"/>
    <property type="evidence" value="ECO:0007669"/>
    <property type="project" value="UniProtKB-KW"/>
</dbReference>
<dbReference type="InterPro" id="IPR011583">
    <property type="entry name" value="Chitinase_II/V-like_cat"/>
</dbReference>
<dbReference type="SMART" id="SM00636">
    <property type="entry name" value="Glyco_18"/>
    <property type="match status" value="1"/>
</dbReference>
<dbReference type="SUPFAM" id="SSF51445">
    <property type="entry name" value="(Trans)glycosidases"/>
    <property type="match status" value="1"/>
</dbReference>